<keyword evidence="3" id="KW-1185">Reference proteome</keyword>
<dbReference type="InterPro" id="IPR003033">
    <property type="entry name" value="SCP2_sterol-bd_dom"/>
</dbReference>
<dbReference type="Gene3D" id="3.30.1050.10">
    <property type="entry name" value="SCP2 sterol-binding domain"/>
    <property type="match status" value="1"/>
</dbReference>
<evidence type="ECO:0000313" key="3">
    <source>
        <dbReference type="Proteomes" id="UP001056035"/>
    </source>
</evidence>
<protein>
    <submittedName>
        <fullName evidence="2">SCP2 sterol-binding domain-containing protein</fullName>
    </submittedName>
</protein>
<dbReference type="EMBL" id="CP098502">
    <property type="protein sequence ID" value="UTI66165.1"/>
    <property type="molecule type" value="Genomic_DNA"/>
</dbReference>
<reference evidence="2 3" key="1">
    <citation type="submission" date="2022-06" db="EMBL/GenBank/DDBJ databases">
        <title>Paraconexibacter antarcticus.</title>
        <authorList>
            <person name="Kim C.S."/>
        </authorList>
    </citation>
    <scope>NUCLEOTIDE SEQUENCE [LARGE SCALE GENOMIC DNA]</scope>
    <source>
        <strain evidence="2 3">02-257</strain>
    </source>
</reference>
<sequence>MVEQNQERHMPVYGSADEVYTYVGGAFREAAAQPEIAAQFAAVGSTLCMHCTDPDAAITIRLADPVEVITGDDGESAEIHLYLKADDADRFLRGTLNIPMAMVKRQVRASGPIDAVLKLVPATKPLIPIYERLTASRPAAAT</sequence>
<gene>
    <name evidence="2" type="ORF">NBH00_08155</name>
</gene>
<evidence type="ECO:0000313" key="2">
    <source>
        <dbReference type="EMBL" id="UTI66165.1"/>
    </source>
</evidence>
<name>A0ABY5DZZ4_9ACTN</name>
<dbReference type="InterPro" id="IPR036527">
    <property type="entry name" value="SCP2_sterol-bd_dom_sf"/>
</dbReference>
<dbReference type="Pfam" id="PF02036">
    <property type="entry name" value="SCP2"/>
    <property type="match status" value="1"/>
</dbReference>
<dbReference type="SUPFAM" id="SSF55718">
    <property type="entry name" value="SCP-like"/>
    <property type="match status" value="1"/>
</dbReference>
<dbReference type="RefSeq" id="WP_254572840.1">
    <property type="nucleotide sequence ID" value="NZ_CP098502.1"/>
</dbReference>
<feature type="domain" description="SCP2" evidence="1">
    <location>
        <begin position="33"/>
        <end position="121"/>
    </location>
</feature>
<accession>A0ABY5DZZ4</accession>
<dbReference type="Proteomes" id="UP001056035">
    <property type="component" value="Chromosome"/>
</dbReference>
<proteinExistence type="predicted"/>
<evidence type="ECO:0000259" key="1">
    <source>
        <dbReference type="Pfam" id="PF02036"/>
    </source>
</evidence>
<organism evidence="2 3">
    <name type="scientific">Paraconexibacter antarcticus</name>
    <dbReference type="NCBI Taxonomy" id="2949664"/>
    <lineage>
        <taxon>Bacteria</taxon>
        <taxon>Bacillati</taxon>
        <taxon>Actinomycetota</taxon>
        <taxon>Thermoleophilia</taxon>
        <taxon>Solirubrobacterales</taxon>
        <taxon>Paraconexibacteraceae</taxon>
        <taxon>Paraconexibacter</taxon>
    </lineage>
</organism>